<keyword evidence="6 12" id="KW-0418">Kinase</keyword>
<dbReference type="Pfam" id="PF00512">
    <property type="entry name" value="HisKA"/>
    <property type="match status" value="1"/>
</dbReference>
<dbReference type="InterPro" id="IPR003594">
    <property type="entry name" value="HATPase_dom"/>
</dbReference>
<gene>
    <name evidence="12" type="primary">baeS</name>
    <name evidence="12" type="ORF">Maq22A_c25695</name>
</gene>
<dbReference type="SMART" id="SM00387">
    <property type="entry name" value="HATPase_c"/>
    <property type="match status" value="1"/>
</dbReference>
<keyword evidence="10" id="KW-1133">Transmembrane helix</keyword>
<protein>
    <recommendedName>
        <fullName evidence="2">histidine kinase</fullName>
        <ecNumber evidence="2">2.7.13.3</ecNumber>
    </recommendedName>
</protein>
<evidence type="ECO:0000256" key="9">
    <source>
        <dbReference type="SAM" id="MobiDB-lite"/>
    </source>
</evidence>
<feature type="region of interest" description="Disordered" evidence="9">
    <location>
        <begin position="468"/>
        <end position="513"/>
    </location>
</feature>
<keyword evidence="7" id="KW-0067">ATP-binding</keyword>
<keyword evidence="10" id="KW-0472">Membrane</keyword>
<dbReference type="PROSITE" id="PS50109">
    <property type="entry name" value="HIS_KIN"/>
    <property type="match status" value="1"/>
</dbReference>
<feature type="transmembrane region" description="Helical" evidence="10">
    <location>
        <begin position="191"/>
        <end position="214"/>
    </location>
</feature>
<evidence type="ECO:0000313" key="13">
    <source>
        <dbReference type="Proteomes" id="UP000061432"/>
    </source>
</evidence>
<evidence type="ECO:0000256" key="5">
    <source>
        <dbReference type="ARBA" id="ARBA00022741"/>
    </source>
</evidence>
<feature type="compositionally biased region" description="Acidic residues" evidence="9">
    <location>
        <begin position="504"/>
        <end position="513"/>
    </location>
</feature>
<dbReference type="InterPro" id="IPR036097">
    <property type="entry name" value="HisK_dim/P_sf"/>
</dbReference>
<dbReference type="EC" id="2.7.13.3" evidence="2"/>
<evidence type="ECO:0000256" key="7">
    <source>
        <dbReference type="ARBA" id="ARBA00022840"/>
    </source>
</evidence>
<evidence type="ECO:0000256" key="6">
    <source>
        <dbReference type="ARBA" id="ARBA00022777"/>
    </source>
</evidence>
<name>A0A0C6FXH0_9HYPH</name>
<evidence type="ECO:0000313" key="12">
    <source>
        <dbReference type="EMBL" id="BAQ48020.1"/>
    </source>
</evidence>
<dbReference type="Gene3D" id="1.10.287.130">
    <property type="match status" value="1"/>
</dbReference>
<feature type="compositionally biased region" description="Pro residues" evidence="9">
    <location>
        <begin position="472"/>
        <end position="483"/>
    </location>
</feature>
<organism evidence="12 13">
    <name type="scientific">Methylobacterium aquaticum</name>
    <dbReference type="NCBI Taxonomy" id="270351"/>
    <lineage>
        <taxon>Bacteria</taxon>
        <taxon>Pseudomonadati</taxon>
        <taxon>Pseudomonadota</taxon>
        <taxon>Alphaproteobacteria</taxon>
        <taxon>Hyphomicrobiales</taxon>
        <taxon>Methylobacteriaceae</taxon>
        <taxon>Methylobacterium</taxon>
    </lineage>
</organism>
<dbReference type="PATRIC" id="fig|270351.10.peg.4930"/>
<dbReference type="KEGG" id="maqu:Maq22A_c25695"/>
<evidence type="ECO:0000256" key="2">
    <source>
        <dbReference type="ARBA" id="ARBA00012438"/>
    </source>
</evidence>
<dbReference type="SUPFAM" id="SSF55874">
    <property type="entry name" value="ATPase domain of HSP90 chaperone/DNA topoisomerase II/histidine kinase"/>
    <property type="match status" value="1"/>
</dbReference>
<evidence type="ECO:0000256" key="10">
    <source>
        <dbReference type="SAM" id="Phobius"/>
    </source>
</evidence>
<evidence type="ECO:0000259" key="11">
    <source>
        <dbReference type="PROSITE" id="PS50109"/>
    </source>
</evidence>
<comment type="catalytic activity">
    <reaction evidence="1">
        <text>ATP + protein L-histidine = ADP + protein N-phospho-L-histidine.</text>
        <dbReference type="EC" id="2.7.13.3"/>
    </reaction>
</comment>
<evidence type="ECO:0000256" key="8">
    <source>
        <dbReference type="ARBA" id="ARBA00023012"/>
    </source>
</evidence>
<feature type="domain" description="Histidine kinase" evidence="11">
    <location>
        <begin position="283"/>
        <end position="497"/>
    </location>
</feature>
<evidence type="ECO:0000256" key="3">
    <source>
        <dbReference type="ARBA" id="ARBA00022553"/>
    </source>
</evidence>
<dbReference type="PANTHER" id="PTHR43065">
    <property type="entry name" value="SENSOR HISTIDINE KINASE"/>
    <property type="match status" value="1"/>
</dbReference>
<dbReference type="InterPro" id="IPR036890">
    <property type="entry name" value="HATPase_C_sf"/>
</dbReference>
<dbReference type="PANTHER" id="PTHR43065:SF10">
    <property type="entry name" value="PEROXIDE STRESS-ACTIVATED HISTIDINE KINASE MAK3"/>
    <property type="match status" value="1"/>
</dbReference>
<keyword evidence="4" id="KW-0808">Transferase</keyword>
<reference evidence="12 13" key="1">
    <citation type="journal article" date="2015" name="Genome Announc.">
        <title>Complete Genome Sequence of Methylobacterium aquaticum Strain 22A, Isolated from Racomitrium japonicum Moss.</title>
        <authorList>
            <person name="Tani A."/>
            <person name="Ogura Y."/>
            <person name="Hayashi T."/>
            <person name="Kimbara K."/>
        </authorList>
    </citation>
    <scope>NUCLEOTIDE SEQUENCE [LARGE SCALE GENOMIC DNA]</scope>
    <source>
        <strain evidence="12 13">MA-22A</strain>
    </source>
</reference>
<dbReference type="CDD" id="cd00075">
    <property type="entry name" value="HATPase"/>
    <property type="match status" value="1"/>
</dbReference>
<dbReference type="EMBL" id="AP014704">
    <property type="protein sequence ID" value="BAQ48020.1"/>
    <property type="molecule type" value="Genomic_DNA"/>
</dbReference>
<dbReference type="RefSeq" id="WP_244533377.1">
    <property type="nucleotide sequence ID" value="NZ_AP014704.1"/>
</dbReference>
<evidence type="ECO:0000256" key="4">
    <source>
        <dbReference type="ARBA" id="ARBA00022679"/>
    </source>
</evidence>
<dbReference type="InterPro" id="IPR005467">
    <property type="entry name" value="His_kinase_dom"/>
</dbReference>
<dbReference type="InterPro" id="IPR004358">
    <property type="entry name" value="Sig_transdc_His_kin-like_C"/>
</dbReference>
<dbReference type="SMART" id="SM00388">
    <property type="entry name" value="HisKA"/>
    <property type="match status" value="1"/>
</dbReference>
<proteinExistence type="predicted"/>
<dbReference type="Gene3D" id="3.30.565.10">
    <property type="entry name" value="Histidine kinase-like ATPase, C-terminal domain"/>
    <property type="match status" value="1"/>
</dbReference>
<dbReference type="Proteomes" id="UP000061432">
    <property type="component" value="Chromosome"/>
</dbReference>
<accession>A0A0C6FXH0</accession>
<sequence length="513" mass="54472">MYILIVNSLRTHLLTLWALLLASAGATGYLLTEFYAQSAAVQVAQAEVEVARSCREIGDRFAFFTAGWSGGATEIDDTLKGQLTDVVVTALAGHPGVEGGIWTAGAGSAAYAFPTYEGTGPKTDLPSAEIDTIRRINAETLGGERPVATRRISRTQTLVLQGCPLRGPIHGATAWTMTRVHTDEGRAYGQLLAGFGFLAATVLGSALILGRLLWVLGRRIARLEGQLGRETPEGDLPRLAPTGLRELDRLVEALNAAGLRLGTARQRAAEAERLAALGQLTAGIAHEIRNPLAAIRLKAENALASSDPARPRAALDLVLAQVARLDRLTRDLLSLTQPRTPVLAPVDLAAVLEASAHLHDDLARERGVRIMVAEVPERRVRLDEAQVRRALDNLVLNALQHSPADGTVRLSAHLGNGRVRIRVADRGPGVAAALRERLFDPFVTGRPDGTGLGLAIVREIARAHGGRVHLAAPPPASPSPDAPDPGATFEIDLPLVDQPAIDPPDTDPPETAP</sequence>
<dbReference type="GO" id="GO:0005524">
    <property type="term" value="F:ATP binding"/>
    <property type="evidence" value="ECO:0007669"/>
    <property type="project" value="UniProtKB-KW"/>
</dbReference>
<dbReference type="SUPFAM" id="SSF47384">
    <property type="entry name" value="Homodimeric domain of signal transducing histidine kinase"/>
    <property type="match status" value="1"/>
</dbReference>
<keyword evidence="3" id="KW-0597">Phosphoprotein</keyword>
<keyword evidence="8" id="KW-0902">Two-component regulatory system</keyword>
<dbReference type="InterPro" id="IPR003661">
    <property type="entry name" value="HisK_dim/P_dom"/>
</dbReference>
<reference evidence="13" key="2">
    <citation type="submission" date="2015-01" db="EMBL/GenBank/DDBJ databases">
        <title>Complete genome sequence of Methylobacterium aquaticum strain 22A.</title>
        <authorList>
            <person name="Tani A."/>
            <person name="Ogura Y."/>
            <person name="Hayashi T."/>
        </authorList>
    </citation>
    <scope>NUCLEOTIDE SEQUENCE [LARGE SCALE GENOMIC DNA]</scope>
    <source>
        <strain evidence="13">MA-22A</strain>
    </source>
</reference>
<evidence type="ECO:0000256" key="1">
    <source>
        <dbReference type="ARBA" id="ARBA00000085"/>
    </source>
</evidence>
<dbReference type="GO" id="GO:0000155">
    <property type="term" value="F:phosphorelay sensor kinase activity"/>
    <property type="evidence" value="ECO:0007669"/>
    <property type="project" value="InterPro"/>
</dbReference>
<dbReference type="CDD" id="cd00082">
    <property type="entry name" value="HisKA"/>
    <property type="match status" value="1"/>
</dbReference>
<keyword evidence="10" id="KW-0812">Transmembrane</keyword>
<dbReference type="PRINTS" id="PR00344">
    <property type="entry name" value="BCTRLSENSOR"/>
</dbReference>
<dbReference type="Pfam" id="PF02518">
    <property type="entry name" value="HATPase_c"/>
    <property type="match status" value="1"/>
</dbReference>
<keyword evidence="5" id="KW-0547">Nucleotide-binding</keyword>
<dbReference type="STRING" id="270351.Maq22A_c25695"/>
<dbReference type="AlphaFoldDB" id="A0A0C6FXH0"/>